<dbReference type="EMBL" id="JBHUOS010000010">
    <property type="protein sequence ID" value="MFD2916741.1"/>
    <property type="molecule type" value="Genomic_DNA"/>
</dbReference>
<name>A0ABW5ZWJ6_9FLAO</name>
<proteinExistence type="predicted"/>
<dbReference type="SUPFAM" id="SSF53187">
    <property type="entry name" value="Zn-dependent exopeptidases"/>
    <property type="match status" value="1"/>
</dbReference>
<reference evidence="7" key="1">
    <citation type="journal article" date="2019" name="Int. J. Syst. Evol. Microbiol.">
        <title>The Global Catalogue of Microorganisms (GCM) 10K type strain sequencing project: providing services to taxonomists for standard genome sequencing and annotation.</title>
        <authorList>
            <consortium name="The Broad Institute Genomics Platform"/>
            <consortium name="The Broad Institute Genome Sequencing Center for Infectious Disease"/>
            <person name="Wu L."/>
            <person name="Ma J."/>
        </authorList>
    </citation>
    <scope>NUCLEOTIDE SEQUENCE [LARGE SCALE GENOMIC DNA]</scope>
    <source>
        <strain evidence="7">KCTC 32514</strain>
    </source>
</reference>
<evidence type="ECO:0000256" key="1">
    <source>
        <dbReference type="ARBA" id="ARBA00001947"/>
    </source>
</evidence>
<dbReference type="PIRSF" id="PIRSF039012">
    <property type="entry name" value="ASP"/>
    <property type="match status" value="1"/>
</dbReference>
<comment type="caution">
    <text evidence="6">The sequence shown here is derived from an EMBL/GenBank/DDBJ whole genome shotgun (WGS) entry which is preliminary data.</text>
</comment>
<evidence type="ECO:0000313" key="6">
    <source>
        <dbReference type="EMBL" id="MFD2916741.1"/>
    </source>
</evidence>
<gene>
    <name evidence="6" type="ORF">ACFS29_13885</name>
</gene>
<keyword evidence="3" id="KW-0378">Hydrolase</keyword>
<dbReference type="Proteomes" id="UP001597548">
    <property type="component" value="Unassembled WGS sequence"/>
</dbReference>
<dbReference type="InterPro" id="IPR055438">
    <property type="entry name" value="AstE_AspA_cat"/>
</dbReference>
<evidence type="ECO:0000256" key="4">
    <source>
        <dbReference type="ARBA" id="ARBA00022833"/>
    </source>
</evidence>
<keyword evidence="4" id="KW-0862">Zinc</keyword>
<protein>
    <submittedName>
        <fullName evidence="6">Succinylglutamate desuccinylase/aspartoacylase family protein</fullName>
    </submittedName>
</protein>
<sequence>MAIEKKDSLNILGETINPGQNAIITFEVAKLHTRNTLDVPIIIERSKKPGPTLLITAGIHGDEINGVEIVRQIIAKGINKPKKGTIICVPVVNVFGFLNMNRLFPDGRDLNRVFPGSANGSLASRVAHLVMTEIIPHVDFAMDFHTGGADRFNAAQIRITREEPRLTELAHIFGAPFIYYSNNINKSFRNACSKAGVPMLLFEGGKSFNIHDNITNTGVNGAKRVLHHLGMLNSKFKVSKPKTEAIIIEDSKWLRAKFSGMFKATAAINSYVEKDDVLGNITDPYGSFNHFVKAPNAGYIFNVNESPIIYQGDAIFHISTGLKNEQISNTNTL</sequence>
<organism evidence="6 7">
    <name type="scientific">Psychroserpens luteus</name>
    <dbReference type="NCBI Taxonomy" id="1434066"/>
    <lineage>
        <taxon>Bacteria</taxon>
        <taxon>Pseudomonadati</taxon>
        <taxon>Bacteroidota</taxon>
        <taxon>Flavobacteriia</taxon>
        <taxon>Flavobacteriales</taxon>
        <taxon>Flavobacteriaceae</taxon>
        <taxon>Psychroserpens</taxon>
    </lineage>
</organism>
<evidence type="ECO:0000256" key="2">
    <source>
        <dbReference type="ARBA" id="ARBA00022723"/>
    </source>
</evidence>
<dbReference type="PANTHER" id="PTHR37326:SF2">
    <property type="entry name" value="SUCCINYLGLUTAMATE DESUCCINYLASE_ASPARTOACYLASE FAMILY PROTEIN"/>
    <property type="match status" value="1"/>
</dbReference>
<evidence type="ECO:0000259" key="5">
    <source>
        <dbReference type="Pfam" id="PF24827"/>
    </source>
</evidence>
<accession>A0ABW5ZWJ6</accession>
<evidence type="ECO:0000313" key="7">
    <source>
        <dbReference type="Proteomes" id="UP001597548"/>
    </source>
</evidence>
<dbReference type="RefSeq" id="WP_194506397.1">
    <property type="nucleotide sequence ID" value="NZ_JADILU010000001.1"/>
</dbReference>
<evidence type="ECO:0000256" key="3">
    <source>
        <dbReference type="ARBA" id="ARBA00022801"/>
    </source>
</evidence>
<dbReference type="InterPro" id="IPR043795">
    <property type="entry name" value="N-alpha-Ac-DABA-like"/>
</dbReference>
<keyword evidence="7" id="KW-1185">Reference proteome</keyword>
<dbReference type="CDD" id="cd06251">
    <property type="entry name" value="M14_ASTE_ASPA-like"/>
    <property type="match status" value="1"/>
</dbReference>
<dbReference type="PANTHER" id="PTHR37326">
    <property type="entry name" value="BLL3975 PROTEIN"/>
    <property type="match status" value="1"/>
</dbReference>
<keyword evidence="2" id="KW-0479">Metal-binding</keyword>
<dbReference type="InterPro" id="IPR053138">
    <property type="entry name" value="N-alpha-Ac-DABA_deacetylase"/>
</dbReference>
<dbReference type="Gene3D" id="3.40.630.10">
    <property type="entry name" value="Zn peptidases"/>
    <property type="match status" value="1"/>
</dbReference>
<comment type="cofactor">
    <cofactor evidence="1">
        <name>Zn(2+)</name>
        <dbReference type="ChEBI" id="CHEBI:29105"/>
    </cofactor>
</comment>
<feature type="domain" description="Succinylglutamate desuccinylase/Aspartoacylase catalytic" evidence="5">
    <location>
        <begin position="49"/>
        <end position="229"/>
    </location>
</feature>
<dbReference type="Pfam" id="PF24827">
    <property type="entry name" value="AstE_AspA_cat"/>
    <property type="match status" value="1"/>
</dbReference>